<gene>
    <name evidence="3" type="ORF">OFUS_LOCUS24717</name>
</gene>
<name>A0A8S4Q4Q3_OWEFU</name>
<keyword evidence="1" id="KW-1133">Transmembrane helix</keyword>
<feature type="transmembrane region" description="Helical" evidence="1">
    <location>
        <begin position="7"/>
        <end position="25"/>
    </location>
</feature>
<organism evidence="3 4">
    <name type="scientific">Owenia fusiformis</name>
    <name type="common">Polychaete worm</name>
    <dbReference type="NCBI Taxonomy" id="6347"/>
    <lineage>
        <taxon>Eukaryota</taxon>
        <taxon>Metazoa</taxon>
        <taxon>Spiralia</taxon>
        <taxon>Lophotrochozoa</taxon>
        <taxon>Annelida</taxon>
        <taxon>Polychaeta</taxon>
        <taxon>Sedentaria</taxon>
        <taxon>Canalipalpata</taxon>
        <taxon>Sabellida</taxon>
        <taxon>Oweniida</taxon>
        <taxon>Oweniidae</taxon>
        <taxon>Owenia</taxon>
    </lineage>
</organism>
<keyword evidence="1" id="KW-0472">Membrane</keyword>
<proteinExistence type="predicted"/>
<dbReference type="Pfam" id="PF04577">
    <property type="entry name" value="Glyco_transf_61"/>
    <property type="match status" value="1"/>
</dbReference>
<evidence type="ECO:0000313" key="4">
    <source>
        <dbReference type="Proteomes" id="UP000749559"/>
    </source>
</evidence>
<dbReference type="GO" id="GO:0016757">
    <property type="term" value="F:glycosyltransferase activity"/>
    <property type="evidence" value="ECO:0007669"/>
    <property type="project" value="InterPro"/>
</dbReference>
<evidence type="ECO:0000313" key="3">
    <source>
        <dbReference type="EMBL" id="CAH1800880.1"/>
    </source>
</evidence>
<keyword evidence="1" id="KW-0812">Transmembrane</keyword>
<sequence length="500" mass="56843">MKHLRKIMLTIIFLAVITVFSLIMFETAQNEPPKPAYKSSRHYGDIHPHFVAISDSRVTIEQHLDEHRSKGILEAHFSMPQSGIFKDVTSSRDDYFIHIATEHNIKTLLFQTTDSDKDGHGVFRWIGSKSLCTALADYKGNIPYSNSCTSNMEETFSAQRPEPKLRFKLPLNFKLTKEVFQLGTVSSFIHLIQNGIISNDGVVFVGDLQVIPYSCLARPEAIQASKKHFIRAIKDKLDKLPRYGEVFVITQFWSAAFYHGMVESLPRLSRYIGFIDHRSEIKIYVACTAFMNSSLQTLFPSRNISELVICDNIGPILAARVYFPEGTPCGMYKSPQSGVYQMSREFEKYISPSIHIPPKNYIILIKRTKHRILVQHDVIASFLNNIAKQNDMELFIYADDNLPSFSDTRKLFHQARLVVAPHGAGLANTLFSTPGLFVIEIVCNHPHLNLCYRQLAISLGHHYHGVSSKFGCEATLNVDVNEVKDAVQFYMKHIVKKKNL</sequence>
<protein>
    <recommendedName>
        <fullName evidence="2">Glycosyltransferase 61 catalytic domain-containing protein</fullName>
    </recommendedName>
</protein>
<reference evidence="3" key="1">
    <citation type="submission" date="2022-03" db="EMBL/GenBank/DDBJ databases">
        <authorList>
            <person name="Martin C."/>
        </authorList>
    </citation>
    <scope>NUCLEOTIDE SEQUENCE</scope>
</reference>
<evidence type="ECO:0000259" key="2">
    <source>
        <dbReference type="Pfam" id="PF04577"/>
    </source>
</evidence>
<dbReference type="EMBL" id="CAIIXF020000012">
    <property type="protein sequence ID" value="CAH1800880.1"/>
    <property type="molecule type" value="Genomic_DNA"/>
</dbReference>
<dbReference type="Proteomes" id="UP000749559">
    <property type="component" value="Unassembled WGS sequence"/>
</dbReference>
<keyword evidence="4" id="KW-1185">Reference proteome</keyword>
<accession>A0A8S4Q4Q3</accession>
<comment type="caution">
    <text evidence="3">The sequence shown here is derived from an EMBL/GenBank/DDBJ whole genome shotgun (WGS) entry which is preliminary data.</text>
</comment>
<evidence type="ECO:0000256" key="1">
    <source>
        <dbReference type="SAM" id="Phobius"/>
    </source>
</evidence>
<dbReference type="OrthoDB" id="2102136at2759"/>
<feature type="domain" description="Glycosyltransferase 61 catalytic" evidence="2">
    <location>
        <begin position="257"/>
        <end position="436"/>
    </location>
</feature>
<dbReference type="AlphaFoldDB" id="A0A8S4Q4Q3"/>
<dbReference type="InterPro" id="IPR049625">
    <property type="entry name" value="Glyco_transf_61_cat"/>
</dbReference>